<evidence type="ECO:0000313" key="7">
    <source>
        <dbReference type="Proteomes" id="UP000471120"/>
    </source>
</evidence>
<dbReference type="AlphaFoldDB" id="A0A6P2CGP6"/>
<dbReference type="PRINTS" id="PR00719">
    <property type="entry name" value="LMWPTPASE"/>
</dbReference>
<dbReference type="PANTHER" id="PTHR11717:SF31">
    <property type="entry name" value="LOW MOLECULAR WEIGHT PROTEIN-TYROSINE-PHOSPHATASE ETP-RELATED"/>
    <property type="match status" value="1"/>
</dbReference>
<protein>
    <submittedName>
        <fullName evidence="6">Low molecular weight phosphatase family protein</fullName>
    </submittedName>
</protein>
<accession>A0A6P2CGP6</accession>
<dbReference type="Proteomes" id="UP000471120">
    <property type="component" value="Unassembled WGS sequence"/>
</dbReference>
<dbReference type="EMBL" id="QRCM01000001">
    <property type="protein sequence ID" value="TXG90128.1"/>
    <property type="molecule type" value="Genomic_DNA"/>
</dbReference>
<dbReference type="RefSeq" id="WP_010838763.1">
    <property type="nucleotide sequence ID" value="NZ_QRCM01000001.1"/>
</dbReference>
<dbReference type="InterPro" id="IPR050438">
    <property type="entry name" value="LMW_PTPase"/>
</dbReference>
<comment type="similarity">
    <text evidence="1">Belongs to the low molecular weight phosphotyrosine protein phosphatase family.</text>
</comment>
<evidence type="ECO:0000259" key="5">
    <source>
        <dbReference type="SMART" id="SM00226"/>
    </source>
</evidence>
<gene>
    <name evidence="6" type="ORF">DW322_07725</name>
</gene>
<keyword evidence="3" id="KW-0904">Protein phosphatase</keyword>
<dbReference type="Gene3D" id="3.40.50.2300">
    <property type="match status" value="1"/>
</dbReference>
<dbReference type="InterPro" id="IPR017867">
    <property type="entry name" value="Tyr_phospatase_low_mol_wt"/>
</dbReference>
<organism evidence="6 7">
    <name type="scientific">Rhodococcus rhodnii</name>
    <dbReference type="NCBI Taxonomy" id="38312"/>
    <lineage>
        <taxon>Bacteria</taxon>
        <taxon>Bacillati</taxon>
        <taxon>Actinomycetota</taxon>
        <taxon>Actinomycetes</taxon>
        <taxon>Mycobacteriales</taxon>
        <taxon>Nocardiaceae</taxon>
        <taxon>Rhodococcus</taxon>
    </lineage>
</organism>
<dbReference type="GO" id="GO:0004725">
    <property type="term" value="F:protein tyrosine phosphatase activity"/>
    <property type="evidence" value="ECO:0007669"/>
    <property type="project" value="InterPro"/>
</dbReference>
<evidence type="ECO:0000256" key="2">
    <source>
        <dbReference type="ARBA" id="ARBA00022801"/>
    </source>
</evidence>
<feature type="active site" description="Nucleophile" evidence="4">
    <location>
        <position position="13"/>
    </location>
</feature>
<evidence type="ECO:0000256" key="3">
    <source>
        <dbReference type="ARBA" id="ARBA00022912"/>
    </source>
</evidence>
<comment type="caution">
    <text evidence="6">The sequence shown here is derived from an EMBL/GenBank/DDBJ whole genome shotgun (WGS) entry which is preliminary data.</text>
</comment>
<name>A0A6P2CGP6_9NOCA</name>
<dbReference type="PANTHER" id="PTHR11717">
    <property type="entry name" value="LOW MOLECULAR WEIGHT PROTEIN TYROSINE PHOSPHATASE"/>
    <property type="match status" value="1"/>
</dbReference>
<dbReference type="SMART" id="SM00226">
    <property type="entry name" value="LMWPc"/>
    <property type="match status" value="1"/>
</dbReference>
<feature type="domain" description="Phosphotyrosine protein phosphatase I" evidence="5">
    <location>
        <begin position="1"/>
        <end position="173"/>
    </location>
</feature>
<dbReference type="InterPro" id="IPR023485">
    <property type="entry name" value="Ptyr_pPase"/>
</dbReference>
<evidence type="ECO:0000256" key="1">
    <source>
        <dbReference type="ARBA" id="ARBA00011063"/>
    </source>
</evidence>
<keyword evidence="2" id="KW-0378">Hydrolase</keyword>
<reference evidence="6 7" key="1">
    <citation type="submission" date="2018-07" db="EMBL/GenBank/DDBJ databases">
        <title>Genome sequence of Rhodococcus rhodnii ATCC 35071 from Rhodnius prolixus.</title>
        <authorList>
            <person name="Patel V."/>
            <person name="Vogel K.J."/>
        </authorList>
    </citation>
    <scope>NUCLEOTIDE SEQUENCE [LARGE SCALE GENOMIC DNA]</scope>
    <source>
        <strain evidence="6 7">ATCC 35071</strain>
    </source>
</reference>
<dbReference type="Pfam" id="PF01451">
    <property type="entry name" value="LMWPc"/>
    <property type="match status" value="1"/>
</dbReference>
<evidence type="ECO:0000313" key="6">
    <source>
        <dbReference type="EMBL" id="TXG90128.1"/>
    </source>
</evidence>
<proteinExistence type="inferred from homology"/>
<evidence type="ECO:0000256" key="4">
    <source>
        <dbReference type="PIRSR" id="PIRSR617867-1"/>
    </source>
</evidence>
<sequence length="174" mass="18526">MRVLFVCTGNICRSPSAERLLLAYARAEGIDLSGRVSSAGVRAVIGSAMEPTAADVLTRLGGDPSGFTARMFTPALARDADLVLTMTERQRDRVLAEAPRAMRRTFTFVEAARLVAATGASDVATLAAARTTHRATASPEDVQDPMGREPAVFERVGAELADLTTRILPLLRAV</sequence>
<dbReference type="SUPFAM" id="SSF52788">
    <property type="entry name" value="Phosphotyrosine protein phosphatases I"/>
    <property type="match status" value="1"/>
</dbReference>
<dbReference type="InterPro" id="IPR036196">
    <property type="entry name" value="Ptyr_pPase_sf"/>
</dbReference>
<feature type="active site" description="Nucleophile" evidence="4">
    <location>
        <position position="7"/>
    </location>
</feature>